<dbReference type="EnsemblProtists" id="EOD04705">
    <property type="protein sequence ID" value="EOD04705"/>
    <property type="gene ID" value="EMIHUDRAFT_439122"/>
</dbReference>
<evidence type="ECO:0000256" key="1">
    <source>
        <dbReference type="SAM" id="Phobius"/>
    </source>
</evidence>
<keyword evidence="1" id="KW-0812">Transmembrane</keyword>
<keyword evidence="3" id="KW-1185">Reference proteome</keyword>
<keyword evidence="1" id="KW-1133">Transmembrane helix</keyword>
<accession>A0A0D3I0C0</accession>
<dbReference type="HOGENOM" id="CLU_1581448_0_0_1"/>
<dbReference type="PaxDb" id="2903-EOD04705"/>
<dbReference type="Proteomes" id="UP000013827">
    <property type="component" value="Unassembled WGS sequence"/>
</dbReference>
<organism evidence="2 3">
    <name type="scientific">Emiliania huxleyi (strain CCMP1516)</name>
    <dbReference type="NCBI Taxonomy" id="280463"/>
    <lineage>
        <taxon>Eukaryota</taxon>
        <taxon>Haptista</taxon>
        <taxon>Haptophyta</taxon>
        <taxon>Prymnesiophyceae</taxon>
        <taxon>Isochrysidales</taxon>
        <taxon>Noelaerhabdaceae</taxon>
        <taxon>Emiliania</taxon>
    </lineage>
</organism>
<keyword evidence="1" id="KW-0472">Membrane</keyword>
<dbReference type="GeneID" id="17250884"/>
<reference evidence="2" key="2">
    <citation type="submission" date="2024-10" db="UniProtKB">
        <authorList>
            <consortium name="EnsemblProtists"/>
        </authorList>
    </citation>
    <scope>IDENTIFICATION</scope>
</reference>
<evidence type="ECO:0000313" key="3">
    <source>
        <dbReference type="Proteomes" id="UP000013827"/>
    </source>
</evidence>
<proteinExistence type="predicted"/>
<reference evidence="3" key="1">
    <citation type="journal article" date="2013" name="Nature">
        <title>Pan genome of the phytoplankton Emiliania underpins its global distribution.</title>
        <authorList>
            <person name="Read B.A."/>
            <person name="Kegel J."/>
            <person name="Klute M.J."/>
            <person name="Kuo A."/>
            <person name="Lefebvre S.C."/>
            <person name="Maumus F."/>
            <person name="Mayer C."/>
            <person name="Miller J."/>
            <person name="Monier A."/>
            <person name="Salamov A."/>
            <person name="Young J."/>
            <person name="Aguilar M."/>
            <person name="Claverie J.M."/>
            <person name="Frickenhaus S."/>
            <person name="Gonzalez K."/>
            <person name="Herman E.K."/>
            <person name="Lin Y.C."/>
            <person name="Napier J."/>
            <person name="Ogata H."/>
            <person name="Sarno A.F."/>
            <person name="Shmutz J."/>
            <person name="Schroeder D."/>
            <person name="de Vargas C."/>
            <person name="Verret F."/>
            <person name="von Dassow P."/>
            <person name="Valentin K."/>
            <person name="Van de Peer Y."/>
            <person name="Wheeler G."/>
            <person name="Dacks J.B."/>
            <person name="Delwiche C.F."/>
            <person name="Dyhrman S.T."/>
            <person name="Glockner G."/>
            <person name="John U."/>
            <person name="Richards T."/>
            <person name="Worden A.Z."/>
            <person name="Zhang X."/>
            <person name="Grigoriev I.V."/>
            <person name="Allen A.E."/>
            <person name="Bidle K."/>
            <person name="Borodovsky M."/>
            <person name="Bowler C."/>
            <person name="Brownlee C."/>
            <person name="Cock J.M."/>
            <person name="Elias M."/>
            <person name="Gladyshev V.N."/>
            <person name="Groth M."/>
            <person name="Guda C."/>
            <person name="Hadaegh A."/>
            <person name="Iglesias-Rodriguez M.D."/>
            <person name="Jenkins J."/>
            <person name="Jones B.M."/>
            <person name="Lawson T."/>
            <person name="Leese F."/>
            <person name="Lindquist E."/>
            <person name="Lobanov A."/>
            <person name="Lomsadze A."/>
            <person name="Malik S.B."/>
            <person name="Marsh M.E."/>
            <person name="Mackinder L."/>
            <person name="Mock T."/>
            <person name="Mueller-Roeber B."/>
            <person name="Pagarete A."/>
            <person name="Parker M."/>
            <person name="Probert I."/>
            <person name="Quesneville H."/>
            <person name="Raines C."/>
            <person name="Rensing S.A."/>
            <person name="Riano-Pachon D.M."/>
            <person name="Richier S."/>
            <person name="Rokitta S."/>
            <person name="Shiraiwa Y."/>
            <person name="Soanes D.M."/>
            <person name="van der Giezen M."/>
            <person name="Wahlund T.M."/>
            <person name="Williams B."/>
            <person name="Wilson W."/>
            <person name="Wolfe G."/>
            <person name="Wurch L.L."/>
        </authorList>
    </citation>
    <scope>NUCLEOTIDE SEQUENCE</scope>
</reference>
<dbReference type="KEGG" id="ehx:EMIHUDRAFT_439122"/>
<sequence>MDWGSLASFVTSINATEIITQLEGFNVSGAPALVLGNTSIDYPTVVSAASAAQSAVYEAADAAVSTKASAYAQLGAIDKEQAVFAVQEQVAGLNATRYLEQAAQYLSAVSEEMSAAALQEGGEGTEAEVSRGSLLLLPSVGLLALSLLAVALAARRRRQMAPPASAHLV</sequence>
<evidence type="ECO:0000313" key="2">
    <source>
        <dbReference type="EnsemblProtists" id="EOD04705"/>
    </source>
</evidence>
<name>A0A0D3I0C0_EMIH1</name>
<feature type="transmembrane region" description="Helical" evidence="1">
    <location>
        <begin position="134"/>
        <end position="154"/>
    </location>
</feature>
<protein>
    <submittedName>
        <fullName evidence="2">Uncharacterized protein</fullName>
    </submittedName>
</protein>
<dbReference type="RefSeq" id="XP_005757134.1">
    <property type="nucleotide sequence ID" value="XM_005757077.1"/>
</dbReference>
<dbReference type="AlphaFoldDB" id="A0A0D3I0C0"/>